<dbReference type="InterPro" id="IPR036873">
    <property type="entry name" value="Rhodanese-like_dom_sf"/>
</dbReference>
<feature type="region of interest" description="Disordered" evidence="1">
    <location>
        <begin position="103"/>
        <end position="284"/>
    </location>
</feature>
<dbReference type="InterPro" id="IPR050229">
    <property type="entry name" value="GlpE_sulfurtransferase"/>
</dbReference>
<dbReference type="SMART" id="SM00450">
    <property type="entry name" value="RHOD"/>
    <property type="match status" value="1"/>
</dbReference>
<gene>
    <name evidence="3" type="ORF">OG929_39465</name>
</gene>
<dbReference type="Pfam" id="PF00581">
    <property type="entry name" value="Rhodanese"/>
    <property type="match status" value="1"/>
</dbReference>
<name>A0ABZ1XAU3_9ACTN</name>
<dbReference type="SUPFAM" id="SSF52821">
    <property type="entry name" value="Rhodanese/Cell cycle control phosphatase"/>
    <property type="match status" value="1"/>
</dbReference>
<evidence type="ECO:0000313" key="4">
    <source>
        <dbReference type="Proteomes" id="UP001432168"/>
    </source>
</evidence>
<evidence type="ECO:0000313" key="3">
    <source>
        <dbReference type="EMBL" id="WUT49288.1"/>
    </source>
</evidence>
<organism evidence="3 4">
    <name type="scientific">Streptomyces pseudovenezuelae</name>
    <dbReference type="NCBI Taxonomy" id="67350"/>
    <lineage>
        <taxon>Bacteria</taxon>
        <taxon>Bacillati</taxon>
        <taxon>Actinomycetota</taxon>
        <taxon>Actinomycetes</taxon>
        <taxon>Kitasatosporales</taxon>
        <taxon>Streptomycetaceae</taxon>
        <taxon>Streptomyces</taxon>
        <taxon>Streptomyces aurantiacus group</taxon>
    </lineage>
</organism>
<keyword evidence="4" id="KW-1185">Reference proteome</keyword>
<feature type="compositionally biased region" description="Low complexity" evidence="1">
    <location>
        <begin position="103"/>
        <end position="118"/>
    </location>
</feature>
<feature type="compositionally biased region" description="Low complexity" evidence="1">
    <location>
        <begin position="265"/>
        <end position="284"/>
    </location>
</feature>
<dbReference type="PROSITE" id="PS50206">
    <property type="entry name" value="RHODANESE_3"/>
    <property type="match status" value="1"/>
</dbReference>
<evidence type="ECO:0000256" key="1">
    <source>
        <dbReference type="SAM" id="MobiDB-lite"/>
    </source>
</evidence>
<dbReference type="PANTHER" id="PTHR43031:SF1">
    <property type="entry name" value="PYRIDINE NUCLEOTIDE-DISULPHIDE OXIDOREDUCTASE"/>
    <property type="match status" value="1"/>
</dbReference>
<dbReference type="EMBL" id="CP109011">
    <property type="protein sequence ID" value="WUT49288.1"/>
    <property type="molecule type" value="Genomic_DNA"/>
</dbReference>
<dbReference type="PANTHER" id="PTHR43031">
    <property type="entry name" value="FAD-DEPENDENT OXIDOREDUCTASE"/>
    <property type="match status" value="1"/>
</dbReference>
<dbReference type="InterPro" id="IPR001763">
    <property type="entry name" value="Rhodanese-like_dom"/>
</dbReference>
<evidence type="ECO:0000259" key="2">
    <source>
        <dbReference type="PROSITE" id="PS50206"/>
    </source>
</evidence>
<feature type="region of interest" description="Disordered" evidence="1">
    <location>
        <begin position="28"/>
        <end position="50"/>
    </location>
</feature>
<feature type="domain" description="Rhodanese" evidence="2">
    <location>
        <begin position="13"/>
        <end position="102"/>
    </location>
</feature>
<reference evidence="3" key="1">
    <citation type="submission" date="2022-10" db="EMBL/GenBank/DDBJ databases">
        <title>The complete genomes of actinobacterial strains from the NBC collection.</title>
        <authorList>
            <person name="Joergensen T.S."/>
            <person name="Alvarez Arevalo M."/>
            <person name="Sterndorff E.B."/>
            <person name="Faurdal D."/>
            <person name="Vuksanovic O."/>
            <person name="Mourched A.-S."/>
            <person name="Charusanti P."/>
            <person name="Shaw S."/>
            <person name="Blin K."/>
            <person name="Weber T."/>
        </authorList>
    </citation>
    <scope>NUCLEOTIDE SEQUENCE</scope>
    <source>
        <strain evidence="3">NBC_00686</strain>
    </source>
</reference>
<accession>A0ABZ1XAU3</accession>
<proteinExistence type="predicted"/>
<dbReference type="Gene3D" id="3.40.250.10">
    <property type="entry name" value="Rhodanese-like domain"/>
    <property type="match status" value="1"/>
</dbReference>
<protein>
    <submittedName>
        <fullName evidence="3">Rhodanese-like domain-containing protein</fullName>
    </submittedName>
</protein>
<dbReference type="Proteomes" id="UP001432168">
    <property type="component" value="Chromosome"/>
</dbReference>
<sequence length="284" mass="27437">MARITAEQAHERTGAGAVLLDVREREEWEAGHAPGAVHAPLSELRSGGRLPRAVENRPVIAICRSGKRSRAAAELLTARGADAVDVLGGMEAWTRAGLPVEGAASSGAGPTGTSAASPVPGPAVTGGGCSSSGPEVTGAACPGSGPTVTDADSSPARAGAAGDGSAVTEPDVDGRSGDTAAEAASSGVPDDVRAERGVTGAGGDTATGPGVTRAPGDTATEPAETRVPSQTPTAPAETTSTPGHTPAQAADGSPGAESRAPASGAVARRTPATRAAVDTAARPA</sequence>
<dbReference type="CDD" id="cd00158">
    <property type="entry name" value="RHOD"/>
    <property type="match status" value="1"/>
</dbReference>
<feature type="compositionally biased region" description="Low complexity" evidence="1">
    <location>
        <begin position="228"/>
        <end position="242"/>
    </location>
</feature>